<feature type="modified residue" description="4-aspartylphosphate" evidence="3">
    <location>
        <position position="51"/>
    </location>
</feature>
<keyword evidence="6" id="KW-1185">Reference proteome</keyword>
<feature type="domain" description="Response regulatory" evidence="4">
    <location>
        <begin position="2"/>
        <end position="117"/>
    </location>
</feature>
<keyword evidence="1 3" id="KW-0597">Phosphoprotein</keyword>
<dbReference type="Gene3D" id="3.40.50.2300">
    <property type="match status" value="1"/>
</dbReference>
<dbReference type="SMART" id="SM00448">
    <property type="entry name" value="REC"/>
    <property type="match status" value="1"/>
</dbReference>
<dbReference type="RefSeq" id="WP_254152876.1">
    <property type="nucleotide sequence ID" value="NZ_JAHESD010000009.1"/>
</dbReference>
<dbReference type="CDD" id="cd17546">
    <property type="entry name" value="REC_hyHK_CKI1_RcsC-like"/>
    <property type="match status" value="1"/>
</dbReference>
<evidence type="ECO:0000256" key="1">
    <source>
        <dbReference type="ARBA" id="ARBA00022553"/>
    </source>
</evidence>
<dbReference type="Proteomes" id="UP000772618">
    <property type="component" value="Unassembled WGS sequence"/>
</dbReference>
<name>A0ABS5VNG6_9BACT</name>
<sequence>MKVLVCEDDDVVVKVIQLTLSDKNVEATFARDGSRAMDQLKKQSFDLIITDIHMPYFNGDAILKLVREEQKKAIPIIMISSDDDEEVVKLALKSGVSEFISKPIDTEKLNKKLKKYLKL</sequence>
<protein>
    <submittedName>
        <fullName evidence="5">Response regulator</fullName>
    </submittedName>
</protein>
<dbReference type="EMBL" id="JAHESD010000009">
    <property type="protein sequence ID" value="MBT1702906.1"/>
    <property type="molecule type" value="Genomic_DNA"/>
</dbReference>
<evidence type="ECO:0000256" key="3">
    <source>
        <dbReference type="PROSITE-ProRule" id="PRU00169"/>
    </source>
</evidence>
<keyword evidence="2" id="KW-0902">Two-component regulatory system</keyword>
<dbReference type="InterPro" id="IPR011006">
    <property type="entry name" value="CheY-like_superfamily"/>
</dbReference>
<evidence type="ECO:0000313" key="5">
    <source>
        <dbReference type="EMBL" id="MBT1702906.1"/>
    </source>
</evidence>
<comment type="caution">
    <text evidence="5">The sequence shown here is derived from an EMBL/GenBank/DDBJ whole genome shotgun (WGS) entry which is preliminary data.</text>
</comment>
<accession>A0ABS5VNG6</accession>
<evidence type="ECO:0000313" key="6">
    <source>
        <dbReference type="Proteomes" id="UP000772618"/>
    </source>
</evidence>
<dbReference type="Pfam" id="PF00072">
    <property type="entry name" value="Response_reg"/>
    <property type="match status" value="1"/>
</dbReference>
<dbReference type="PANTHER" id="PTHR44591:SF14">
    <property type="entry name" value="PROTEIN PILG"/>
    <property type="match status" value="1"/>
</dbReference>
<dbReference type="PROSITE" id="PS50110">
    <property type="entry name" value="RESPONSE_REGULATORY"/>
    <property type="match status" value="1"/>
</dbReference>
<gene>
    <name evidence="5" type="ORF">KK060_06425</name>
</gene>
<dbReference type="SUPFAM" id="SSF52172">
    <property type="entry name" value="CheY-like"/>
    <property type="match status" value="1"/>
</dbReference>
<dbReference type="PANTHER" id="PTHR44591">
    <property type="entry name" value="STRESS RESPONSE REGULATOR PROTEIN 1"/>
    <property type="match status" value="1"/>
</dbReference>
<evidence type="ECO:0000259" key="4">
    <source>
        <dbReference type="PROSITE" id="PS50110"/>
    </source>
</evidence>
<reference evidence="5 6" key="1">
    <citation type="submission" date="2021-05" db="EMBL/GenBank/DDBJ databases">
        <title>A Polyphasic approach of four new species of the genus Ohtaekwangia: Ohtaekwangia histidinii sp. nov., Ohtaekwangia cretensis sp. nov., Ohtaekwangia indiensis sp. nov., Ohtaekwangia reichenbachii sp. nov. from diverse environment.</title>
        <authorList>
            <person name="Octaviana S."/>
        </authorList>
    </citation>
    <scope>NUCLEOTIDE SEQUENCE [LARGE SCALE GENOMIC DNA]</scope>
    <source>
        <strain evidence="5 6">PWU20</strain>
    </source>
</reference>
<proteinExistence type="predicted"/>
<organism evidence="5 6">
    <name type="scientific">Chryseosolibacter indicus</name>
    <dbReference type="NCBI Taxonomy" id="2782351"/>
    <lineage>
        <taxon>Bacteria</taxon>
        <taxon>Pseudomonadati</taxon>
        <taxon>Bacteroidota</taxon>
        <taxon>Cytophagia</taxon>
        <taxon>Cytophagales</taxon>
        <taxon>Chryseotaleaceae</taxon>
        <taxon>Chryseosolibacter</taxon>
    </lineage>
</organism>
<dbReference type="InterPro" id="IPR001789">
    <property type="entry name" value="Sig_transdc_resp-reg_receiver"/>
</dbReference>
<dbReference type="InterPro" id="IPR050595">
    <property type="entry name" value="Bact_response_regulator"/>
</dbReference>
<evidence type="ECO:0000256" key="2">
    <source>
        <dbReference type="ARBA" id="ARBA00023012"/>
    </source>
</evidence>